<evidence type="ECO:0000313" key="2">
    <source>
        <dbReference type="EMBL" id="GJT33630.1"/>
    </source>
</evidence>
<feature type="compositionally biased region" description="Basic and acidic residues" evidence="1">
    <location>
        <begin position="246"/>
        <end position="255"/>
    </location>
</feature>
<gene>
    <name evidence="2" type="ORF">Tco_0924049</name>
</gene>
<comment type="caution">
    <text evidence="2">The sequence shown here is derived from an EMBL/GenBank/DDBJ whole genome shotgun (WGS) entry which is preliminary data.</text>
</comment>
<organism evidence="2 3">
    <name type="scientific">Tanacetum coccineum</name>
    <dbReference type="NCBI Taxonomy" id="301880"/>
    <lineage>
        <taxon>Eukaryota</taxon>
        <taxon>Viridiplantae</taxon>
        <taxon>Streptophyta</taxon>
        <taxon>Embryophyta</taxon>
        <taxon>Tracheophyta</taxon>
        <taxon>Spermatophyta</taxon>
        <taxon>Magnoliopsida</taxon>
        <taxon>eudicotyledons</taxon>
        <taxon>Gunneridae</taxon>
        <taxon>Pentapetalae</taxon>
        <taxon>asterids</taxon>
        <taxon>campanulids</taxon>
        <taxon>Asterales</taxon>
        <taxon>Asteraceae</taxon>
        <taxon>Asteroideae</taxon>
        <taxon>Anthemideae</taxon>
        <taxon>Anthemidinae</taxon>
        <taxon>Tanacetum</taxon>
    </lineage>
</organism>
<sequence length="485" mass="55589">MNEPVTTDEGFIQKEGIDAEMINVQQGNENLEISINKVIEDAQVTLSIVPKKTEVPVTRSSHSSDFTSKFLNFSDIPHTDAEYFSPMDVLSSHNHYNPSLLHHHNQHQHHHQQLKQQILHLNFQISHPSSNSTTESQHWKKKLLNSKRMILSTLKITEQVKSQLPQILPKEVSNFAPLIIKSMVTESLEHAVLAKESSQPKSTYEAASLLTKFKLKKILINKMDENKVKDEDPSTGSDRALKKKTSKDTESTKEELEFEVADSNMPQDQEENLGNDDEEPKRKVVTKRDWFTKPKQPEDPTDPDWNVGKTLQQGPTQSWLMTLASLAEKPLKTFDELMSTPIDFSAYIMNGLKITNLTQETLLGPAFKLLKGTHTNYAELEYDFEECYKALSEKLDWDNPKGGDYPFDLTKPLPLVMNGNRQMHYECSPEAWKKDSYTPYQDPQGFIYVDTQGRNMLMRSDELYKFSDGTLTRLRTLLDDITKNI</sequence>
<reference evidence="2" key="1">
    <citation type="journal article" date="2022" name="Int. J. Mol. Sci.">
        <title>Draft Genome of Tanacetum Coccineum: Genomic Comparison of Closely Related Tanacetum-Family Plants.</title>
        <authorList>
            <person name="Yamashiro T."/>
            <person name="Shiraishi A."/>
            <person name="Nakayama K."/>
            <person name="Satake H."/>
        </authorList>
    </citation>
    <scope>NUCLEOTIDE SEQUENCE</scope>
</reference>
<reference evidence="2" key="2">
    <citation type="submission" date="2022-01" db="EMBL/GenBank/DDBJ databases">
        <authorList>
            <person name="Yamashiro T."/>
            <person name="Shiraishi A."/>
            <person name="Satake H."/>
            <person name="Nakayama K."/>
        </authorList>
    </citation>
    <scope>NUCLEOTIDE SEQUENCE</scope>
</reference>
<accession>A0ABQ5D2U3</accession>
<evidence type="ECO:0000313" key="3">
    <source>
        <dbReference type="Proteomes" id="UP001151760"/>
    </source>
</evidence>
<feature type="region of interest" description="Disordered" evidence="1">
    <location>
        <begin position="227"/>
        <end position="312"/>
    </location>
</feature>
<dbReference type="Proteomes" id="UP001151760">
    <property type="component" value="Unassembled WGS sequence"/>
</dbReference>
<proteinExistence type="predicted"/>
<dbReference type="EMBL" id="BQNB010014895">
    <property type="protein sequence ID" value="GJT33630.1"/>
    <property type="molecule type" value="Genomic_DNA"/>
</dbReference>
<protein>
    <submittedName>
        <fullName evidence="2">Uncharacterized protein</fullName>
    </submittedName>
</protein>
<feature type="compositionally biased region" description="Basic and acidic residues" evidence="1">
    <location>
        <begin position="279"/>
        <end position="298"/>
    </location>
</feature>
<evidence type="ECO:0000256" key="1">
    <source>
        <dbReference type="SAM" id="MobiDB-lite"/>
    </source>
</evidence>
<name>A0ABQ5D2U3_9ASTR</name>
<feature type="compositionally biased region" description="Acidic residues" evidence="1">
    <location>
        <begin position="268"/>
        <end position="278"/>
    </location>
</feature>
<keyword evidence="3" id="KW-1185">Reference proteome</keyword>